<dbReference type="InterPro" id="IPR041872">
    <property type="entry name" value="Anticodon_Met"/>
</dbReference>
<dbReference type="SUPFAM" id="SSF47323">
    <property type="entry name" value="Anticodon-binding domain of a subclass of class I aminoacyl-tRNA synthetases"/>
    <property type="match status" value="1"/>
</dbReference>
<evidence type="ECO:0000256" key="1">
    <source>
        <dbReference type="ARBA" id="ARBA00003314"/>
    </source>
</evidence>
<dbReference type="SUPFAM" id="SSF57770">
    <property type="entry name" value="Methionyl-tRNA synthetase (MetRS), Zn-domain"/>
    <property type="match status" value="1"/>
</dbReference>
<dbReference type="GO" id="GO:0005829">
    <property type="term" value="C:cytosol"/>
    <property type="evidence" value="ECO:0007669"/>
    <property type="project" value="TreeGrafter"/>
</dbReference>
<sequence length="583" mass="64925">MTENTSSVTRNPELIFVGVAWPYASGPRHLGHAAGAYVPPDVFARYHRMTGNRVLMVSGSDMHGTPITVVADQRGVGPREVAEENHRGIADSFTRLGLSYDLYTTTLTPTHYRVTQAFFLRLHEQGYLFEDTTTAMYDPEARRFLPDRYVEGTCPHCGYPDARGDQCDNCGRTLDPTDLIDPRSKLSGATPETRQTTHFFLDLPKFQEPLLSWVEANRDRWRPAVSAFVLGWLREGLKPRAITRDIDWGVPIPLPGWEDKRIYVWFDAVIGYLSASVEWAERRGEPDAWKAWWEVGADGAAPGRAYYFIGKDNVPFHAIIWPAMLMGYGGLALPFDVPANEFLTIGGQKLSSSRAYTARLPFLPEALELFDADALRFFLTINAPEGRDTDFSWDEFQRRNNDELVATYGNAVHRLLSFARSRFDGRVPTPTEPSVADRAMLALAADAFASVGTQIEGVHLREGLRLTMGLAQALNRYLDDAAPWKTIKTDPARAATAVWTALQIVGALRVLTAPFLPFSAQRLHAYLGEEGDVHALPWAPREVPTGTQLVPPQPLFRKLEDEELEGLLARLGPTEAAATGEPT</sequence>
<evidence type="ECO:0000256" key="9">
    <source>
        <dbReference type="ARBA" id="ARBA00022917"/>
    </source>
</evidence>
<keyword evidence="10 12" id="KW-0030">Aminoacyl-tRNA synthetase</keyword>
<feature type="binding site" evidence="12">
    <location>
        <position position="167"/>
    </location>
    <ligand>
        <name>Zn(2+)</name>
        <dbReference type="ChEBI" id="CHEBI:29105"/>
    </ligand>
</feature>
<dbReference type="PANTHER" id="PTHR45765:SF1">
    <property type="entry name" value="METHIONINE--TRNA LIGASE, CYTOPLASMIC"/>
    <property type="match status" value="1"/>
</dbReference>
<keyword evidence="12" id="KW-0479">Metal-binding</keyword>
<evidence type="ECO:0000256" key="10">
    <source>
        <dbReference type="ARBA" id="ARBA00023146"/>
    </source>
</evidence>
<comment type="catalytic activity">
    <reaction evidence="11 12">
        <text>tRNA(Met) + L-methionine + ATP = L-methionyl-tRNA(Met) + AMP + diphosphate</text>
        <dbReference type="Rhea" id="RHEA:13481"/>
        <dbReference type="Rhea" id="RHEA-COMP:9667"/>
        <dbReference type="Rhea" id="RHEA-COMP:9698"/>
        <dbReference type="ChEBI" id="CHEBI:30616"/>
        <dbReference type="ChEBI" id="CHEBI:33019"/>
        <dbReference type="ChEBI" id="CHEBI:57844"/>
        <dbReference type="ChEBI" id="CHEBI:78442"/>
        <dbReference type="ChEBI" id="CHEBI:78530"/>
        <dbReference type="ChEBI" id="CHEBI:456215"/>
        <dbReference type="EC" id="6.1.1.10"/>
    </reaction>
</comment>
<dbReference type="EC" id="6.1.1.10" evidence="12"/>
<dbReference type="InterPro" id="IPR015413">
    <property type="entry name" value="Methionyl/Leucyl_tRNA_Synth"/>
</dbReference>
<keyword evidence="9 12" id="KW-0648">Protein biosynthesis</keyword>
<keyword evidence="5 12" id="KW-0436">Ligase</keyword>
<dbReference type="InterPro" id="IPR033911">
    <property type="entry name" value="MetRS_core"/>
</dbReference>
<dbReference type="InterPro" id="IPR014758">
    <property type="entry name" value="Met-tRNA_synth"/>
</dbReference>
<comment type="function">
    <text evidence="1 12">Is required not only for elongation of protein synthesis but also for the initiation of all mRNA translation through initiator tRNA(fMet) aminoacylation.</text>
</comment>
<dbReference type="InterPro" id="IPR014729">
    <property type="entry name" value="Rossmann-like_a/b/a_fold"/>
</dbReference>
<evidence type="ECO:0000256" key="6">
    <source>
        <dbReference type="ARBA" id="ARBA00022741"/>
    </source>
</evidence>
<comment type="similarity">
    <text evidence="3 12">Belongs to the class-I aminoacyl-tRNA synthetase family. MetG type 1 subfamily.</text>
</comment>
<keyword evidence="8 12" id="KW-0067">ATP-binding</keyword>
<dbReference type="FunFam" id="2.20.28.20:FF:000001">
    <property type="entry name" value="Methionine--tRNA ligase"/>
    <property type="match status" value="1"/>
</dbReference>
<keyword evidence="7 12" id="KW-0862">Zinc</keyword>
<dbReference type="Gene3D" id="1.10.730.10">
    <property type="entry name" value="Isoleucyl-tRNA Synthetase, Domain 1"/>
    <property type="match status" value="1"/>
</dbReference>
<dbReference type="GO" id="GO:0046872">
    <property type="term" value="F:metal ion binding"/>
    <property type="evidence" value="ECO:0007669"/>
    <property type="project" value="UniProtKB-KW"/>
</dbReference>
<dbReference type="Gene3D" id="2.20.28.20">
    <property type="entry name" value="Methionyl-tRNA synthetase, Zn-domain"/>
    <property type="match status" value="1"/>
</dbReference>
<evidence type="ECO:0000256" key="3">
    <source>
        <dbReference type="ARBA" id="ARBA00008258"/>
    </source>
</evidence>
<dbReference type="AlphaFoldDB" id="A0A6J4UTL7"/>
<evidence type="ECO:0000256" key="4">
    <source>
        <dbReference type="ARBA" id="ARBA00022490"/>
    </source>
</evidence>
<dbReference type="InterPro" id="IPR009080">
    <property type="entry name" value="tRNAsynth_Ia_anticodon-bd"/>
</dbReference>
<evidence type="ECO:0000313" key="15">
    <source>
        <dbReference type="EMBL" id="CAA9557686.1"/>
    </source>
</evidence>
<dbReference type="GO" id="GO:0005524">
    <property type="term" value="F:ATP binding"/>
    <property type="evidence" value="ECO:0007669"/>
    <property type="project" value="UniProtKB-UniRule"/>
</dbReference>
<dbReference type="PANTHER" id="PTHR45765">
    <property type="entry name" value="METHIONINE--TRNA LIGASE"/>
    <property type="match status" value="1"/>
</dbReference>
<dbReference type="Gene3D" id="3.40.50.620">
    <property type="entry name" value="HUPs"/>
    <property type="match status" value="1"/>
</dbReference>
<dbReference type="CDD" id="cd00814">
    <property type="entry name" value="MetRS_core"/>
    <property type="match status" value="1"/>
</dbReference>
<feature type="short sequence motif" description="'HIGH' region" evidence="12">
    <location>
        <begin position="22"/>
        <end position="32"/>
    </location>
</feature>
<keyword evidence="6 12" id="KW-0547">Nucleotide-binding</keyword>
<feature type="domain" description="Methionyl-tRNA synthetase anticodon-binding" evidence="14">
    <location>
        <begin position="427"/>
        <end position="572"/>
    </location>
</feature>
<dbReference type="EMBL" id="CADCWL010000058">
    <property type="protein sequence ID" value="CAA9557686.1"/>
    <property type="molecule type" value="Genomic_DNA"/>
</dbReference>
<accession>A0A6J4UTL7</accession>
<feature type="domain" description="Methionyl/Leucyl tRNA synthetase" evidence="13">
    <location>
        <begin position="16"/>
        <end position="415"/>
    </location>
</feature>
<gene>
    <name evidence="12" type="primary">metG</name>
    <name evidence="15" type="ORF">AVDCRST_MAG19-1367</name>
</gene>
<feature type="binding site" evidence="12">
    <location>
        <position position="157"/>
    </location>
    <ligand>
        <name>Zn(2+)</name>
        <dbReference type="ChEBI" id="CHEBI:29105"/>
    </ligand>
</feature>
<dbReference type="InterPro" id="IPR029038">
    <property type="entry name" value="MetRS_Zn"/>
</dbReference>
<dbReference type="SUPFAM" id="SSF52374">
    <property type="entry name" value="Nucleotidylyl transferase"/>
    <property type="match status" value="1"/>
</dbReference>
<feature type="binding site" evidence="12">
    <location>
        <position position="170"/>
    </location>
    <ligand>
        <name>Zn(2+)</name>
        <dbReference type="ChEBI" id="CHEBI:29105"/>
    </ligand>
</feature>
<evidence type="ECO:0000259" key="13">
    <source>
        <dbReference type="Pfam" id="PF09334"/>
    </source>
</evidence>
<feature type="binding site" evidence="12">
    <location>
        <position position="352"/>
    </location>
    <ligand>
        <name>ATP</name>
        <dbReference type="ChEBI" id="CHEBI:30616"/>
    </ligand>
</feature>
<evidence type="ECO:0000256" key="8">
    <source>
        <dbReference type="ARBA" id="ARBA00022840"/>
    </source>
</evidence>
<evidence type="ECO:0000256" key="7">
    <source>
        <dbReference type="ARBA" id="ARBA00022833"/>
    </source>
</evidence>
<dbReference type="CDD" id="cd07957">
    <property type="entry name" value="Anticodon_Ia_Met"/>
    <property type="match status" value="1"/>
</dbReference>
<comment type="cofactor">
    <cofactor evidence="12">
        <name>Zn(2+)</name>
        <dbReference type="ChEBI" id="CHEBI:29105"/>
    </cofactor>
    <text evidence="12">Binds 1 zinc ion per subunit.</text>
</comment>
<dbReference type="GO" id="GO:0006431">
    <property type="term" value="P:methionyl-tRNA aminoacylation"/>
    <property type="evidence" value="ECO:0007669"/>
    <property type="project" value="UniProtKB-UniRule"/>
</dbReference>
<feature type="binding site" evidence="12">
    <location>
        <position position="154"/>
    </location>
    <ligand>
        <name>Zn(2+)</name>
        <dbReference type="ChEBI" id="CHEBI:29105"/>
    </ligand>
</feature>
<dbReference type="HAMAP" id="MF_00098">
    <property type="entry name" value="Met_tRNA_synth_type1"/>
    <property type="match status" value="1"/>
</dbReference>
<evidence type="ECO:0000256" key="12">
    <source>
        <dbReference type="HAMAP-Rule" id="MF_00098"/>
    </source>
</evidence>
<organism evidence="15">
    <name type="scientific">uncultured Thermomicrobiales bacterium</name>
    <dbReference type="NCBI Taxonomy" id="1645740"/>
    <lineage>
        <taxon>Bacteria</taxon>
        <taxon>Pseudomonadati</taxon>
        <taxon>Thermomicrobiota</taxon>
        <taxon>Thermomicrobia</taxon>
        <taxon>Thermomicrobiales</taxon>
        <taxon>environmental samples</taxon>
    </lineage>
</organism>
<dbReference type="InterPro" id="IPR023458">
    <property type="entry name" value="Met-tRNA_ligase_1"/>
</dbReference>
<dbReference type="Pfam" id="PF09334">
    <property type="entry name" value="tRNA-synt_1g"/>
    <property type="match status" value="1"/>
</dbReference>
<comment type="subunit">
    <text evidence="12">Monomer.</text>
</comment>
<proteinExistence type="inferred from homology"/>
<keyword evidence="4 12" id="KW-0963">Cytoplasm</keyword>
<name>A0A6J4UTL7_9BACT</name>
<feature type="short sequence motif" description="'KMSKS' region" evidence="12">
    <location>
        <begin position="349"/>
        <end position="353"/>
    </location>
</feature>
<dbReference type="GO" id="GO:0004825">
    <property type="term" value="F:methionine-tRNA ligase activity"/>
    <property type="evidence" value="ECO:0007669"/>
    <property type="project" value="UniProtKB-UniRule"/>
</dbReference>
<comment type="subcellular location">
    <subcellularLocation>
        <location evidence="2 12">Cytoplasm</location>
    </subcellularLocation>
</comment>
<evidence type="ECO:0000259" key="14">
    <source>
        <dbReference type="Pfam" id="PF19303"/>
    </source>
</evidence>
<evidence type="ECO:0000256" key="2">
    <source>
        <dbReference type="ARBA" id="ARBA00004496"/>
    </source>
</evidence>
<dbReference type="PRINTS" id="PR01041">
    <property type="entry name" value="TRNASYNTHMET"/>
</dbReference>
<evidence type="ECO:0000256" key="11">
    <source>
        <dbReference type="ARBA" id="ARBA00047364"/>
    </source>
</evidence>
<dbReference type="NCBIfam" id="TIGR00398">
    <property type="entry name" value="metG"/>
    <property type="match status" value="1"/>
</dbReference>
<protein>
    <recommendedName>
        <fullName evidence="12">Methionine--tRNA ligase</fullName>
        <ecNumber evidence="12">6.1.1.10</ecNumber>
    </recommendedName>
    <alternativeName>
        <fullName evidence="12">Methionyl-tRNA synthetase</fullName>
        <shortName evidence="12">MetRS</shortName>
    </alternativeName>
</protein>
<dbReference type="Pfam" id="PF19303">
    <property type="entry name" value="Anticodon_3"/>
    <property type="match status" value="1"/>
</dbReference>
<reference evidence="15" key="1">
    <citation type="submission" date="2020-02" db="EMBL/GenBank/DDBJ databases">
        <authorList>
            <person name="Meier V. D."/>
        </authorList>
    </citation>
    <scope>NUCLEOTIDE SEQUENCE</scope>
    <source>
        <strain evidence="15">AVDCRST_MAG19</strain>
    </source>
</reference>
<evidence type="ECO:0000256" key="5">
    <source>
        <dbReference type="ARBA" id="ARBA00022598"/>
    </source>
</evidence>